<accession>A0A1N7HFF3</accession>
<reference evidence="2 3" key="1">
    <citation type="submission" date="2017-01" db="EMBL/GenBank/DDBJ databases">
        <authorList>
            <person name="Mah S.A."/>
            <person name="Swanson W.J."/>
            <person name="Moy G.W."/>
            <person name="Vacquier V.D."/>
        </authorList>
    </citation>
    <scope>NUCLEOTIDE SEQUENCE [LARGE SCALE GENOMIC DNA]</scope>
    <source>
        <strain evidence="2 3">DSM 29590</strain>
    </source>
</reference>
<gene>
    <name evidence="2" type="ORF">SAMN05421666_2884</name>
</gene>
<protein>
    <recommendedName>
        <fullName evidence="4">Sensory transduction regulator</fullName>
    </recommendedName>
</protein>
<name>A0A1N7HFF3_9RHOB</name>
<organism evidence="2 3">
    <name type="scientific">Roseovarius nanhaiticus</name>
    <dbReference type="NCBI Taxonomy" id="573024"/>
    <lineage>
        <taxon>Bacteria</taxon>
        <taxon>Pseudomonadati</taxon>
        <taxon>Pseudomonadota</taxon>
        <taxon>Alphaproteobacteria</taxon>
        <taxon>Rhodobacterales</taxon>
        <taxon>Roseobacteraceae</taxon>
        <taxon>Roseovarius</taxon>
    </lineage>
</organism>
<proteinExistence type="predicted"/>
<dbReference type="SUPFAM" id="SSF69635">
    <property type="entry name" value="Type III secretory system chaperone-like"/>
    <property type="match status" value="1"/>
</dbReference>
<evidence type="ECO:0000313" key="2">
    <source>
        <dbReference type="EMBL" id="SIS23438.1"/>
    </source>
</evidence>
<dbReference type="AlphaFoldDB" id="A0A1N7HFF3"/>
<sequence>MIVPQRVCVKMLRQVFVILALLVVPPGEVTAQDAADVPLDAERLGQLVEALDPGAQAQGNGWRMVIEGQIVLLTTDPAAGRLRAMVPIRAADSLEAPELDRMLRANFDTALDGRYAISSGLVWSLYASPLAGLGKAQLISGLAQVVTLARSYGGAYSSGVMQFGPVEDGETPGGLLRRLLRRGQDI</sequence>
<feature type="signal peptide" evidence="1">
    <location>
        <begin position="1"/>
        <end position="31"/>
    </location>
</feature>
<keyword evidence="1" id="KW-0732">Signal</keyword>
<feature type="chain" id="PRO_5009942504" description="Sensory transduction regulator" evidence="1">
    <location>
        <begin position="32"/>
        <end position="186"/>
    </location>
</feature>
<evidence type="ECO:0000313" key="3">
    <source>
        <dbReference type="Proteomes" id="UP000186019"/>
    </source>
</evidence>
<evidence type="ECO:0008006" key="4">
    <source>
        <dbReference type="Google" id="ProtNLM"/>
    </source>
</evidence>
<keyword evidence="3" id="KW-1185">Reference proteome</keyword>
<dbReference type="Proteomes" id="UP000186019">
    <property type="component" value="Unassembled WGS sequence"/>
</dbReference>
<evidence type="ECO:0000256" key="1">
    <source>
        <dbReference type="SAM" id="SignalP"/>
    </source>
</evidence>
<dbReference type="EMBL" id="FTNV01000003">
    <property type="protein sequence ID" value="SIS23438.1"/>
    <property type="molecule type" value="Genomic_DNA"/>
</dbReference>
<dbReference type="STRING" id="573024.SAMN05216208_2431"/>